<dbReference type="Pfam" id="PF12804">
    <property type="entry name" value="NTP_transf_3"/>
    <property type="match status" value="1"/>
</dbReference>
<accession>A0A0L0WFL2</accession>
<dbReference type="SUPFAM" id="SSF53448">
    <property type="entry name" value="Nucleotide-diphospho-sugar transferases"/>
    <property type="match status" value="1"/>
</dbReference>
<proteinExistence type="predicted"/>
<comment type="caution">
    <text evidence="2">The sequence shown here is derived from an EMBL/GenBank/DDBJ whole genome shotgun (WGS) entry which is preliminary data.</text>
</comment>
<dbReference type="AlphaFoldDB" id="A0A0L0WFL2"/>
<dbReference type="OrthoDB" id="9797742at2"/>
<dbReference type="InterPro" id="IPR025877">
    <property type="entry name" value="MobA-like_NTP_Trfase"/>
</dbReference>
<dbReference type="CDD" id="cd04182">
    <property type="entry name" value="GT_2_like_f"/>
    <property type="match status" value="1"/>
</dbReference>
<dbReference type="EMBL" id="LGSS01000001">
    <property type="protein sequence ID" value="KNF10210.1"/>
    <property type="molecule type" value="Genomic_DNA"/>
</dbReference>
<name>A0A0L0WFL2_GOTPU</name>
<dbReference type="GO" id="GO:0061602">
    <property type="term" value="F:molybdenum cofactor cytidylyltransferase activity"/>
    <property type="evidence" value="ECO:0007669"/>
    <property type="project" value="UniProtKB-EC"/>
</dbReference>
<protein>
    <submittedName>
        <fullName evidence="2">Molybdenum cofactor cytidylyltransferase</fullName>
        <ecNumber evidence="2">2.7.7.76</ecNumber>
    </submittedName>
</protein>
<keyword evidence="2" id="KW-0548">Nucleotidyltransferase</keyword>
<dbReference type="EC" id="2.7.7.76" evidence="2"/>
<keyword evidence="2" id="KW-0808">Transferase</keyword>
<dbReference type="RefSeq" id="WP_050353928.1">
    <property type="nucleotide sequence ID" value="NZ_LGSS01000001.1"/>
</dbReference>
<dbReference type="PATRIC" id="fig|1503.3.peg.1253"/>
<dbReference type="PANTHER" id="PTHR43777:SF1">
    <property type="entry name" value="MOLYBDENUM COFACTOR CYTIDYLYLTRANSFERASE"/>
    <property type="match status" value="1"/>
</dbReference>
<organism evidence="2 3">
    <name type="scientific">Gottschalkia purinilytica</name>
    <name type="common">Clostridium purinilyticum</name>
    <dbReference type="NCBI Taxonomy" id="1503"/>
    <lineage>
        <taxon>Bacteria</taxon>
        <taxon>Bacillati</taxon>
        <taxon>Bacillota</taxon>
        <taxon>Tissierellia</taxon>
        <taxon>Tissierellales</taxon>
        <taxon>Gottschalkiaceae</taxon>
        <taxon>Gottschalkia</taxon>
    </lineage>
</organism>
<dbReference type="Proteomes" id="UP000037267">
    <property type="component" value="Unassembled WGS sequence"/>
</dbReference>
<evidence type="ECO:0000259" key="1">
    <source>
        <dbReference type="Pfam" id="PF12804"/>
    </source>
</evidence>
<evidence type="ECO:0000313" key="2">
    <source>
        <dbReference type="EMBL" id="KNF10210.1"/>
    </source>
</evidence>
<gene>
    <name evidence="2" type="ORF">CLPU_1c03750</name>
</gene>
<dbReference type="PANTHER" id="PTHR43777">
    <property type="entry name" value="MOLYBDENUM COFACTOR CYTIDYLYLTRANSFERASE"/>
    <property type="match status" value="1"/>
</dbReference>
<keyword evidence="3" id="KW-1185">Reference proteome</keyword>
<reference evidence="3" key="1">
    <citation type="submission" date="2015-07" db="EMBL/GenBank/DDBJ databases">
        <title>Draft genome sequence of the purine-degrading Gottschalkia purinilyticum DSM 1384 (formerly Clostridium purinilyticum).</title>
        <authorList>
            <person name="Poehlein A."/>
            <person name="Schiel-Bengelsdorf B."/>
            <person name="Bengelsdorf F.R."/>
            <person name="Daniel R."/>
            <person name="Duerre P."/>
        </authorList>
    </citation>
    <scope>NUCLEOTIDE SEQUENCE [LARGE SCALE GENOMIC DNA]</scope>
    <source>
        <strain evidence="3">DSM 1384</strain>
    </source>
</reference>
<dbReference type="Gene3D" id="3.90.550.10">
    <property type="entry name" value="Spore Coat Polysaccharide Biosynthesis Protein SpsA, Chain A"/>
    <property type="match status" value="1"/>
</dbReference>
<evidence type="ECO:0000313" key="3">
    <source>
        <dbReference type="Proteomes" id="UP000037267"/>
    </source>
</evidence>
<feature type="domain" description="MobA-like NTP transferase" evidence="1">
    <location>
        <begin position="5"/>
        <end position="157"/>
    </location>
</feature>
<dbReference type="InterPro" id="IPR029044">
    <property type="entry name" value="Nucleotide-diphossugar_trans"/>
</dbReference>
<sequence length="189" mass="21791">MNVEGIVLAAGMSTRAGKYKMTLDIDGKCVIEKCIEGMYDVCSKIIVVGGYRIEEIIRVLNKYPKVEIVFNEDYKTGMFSSVKKGLKYINKDRFFITPGDYPLINKKTYKSMLNVDADIVIPRYNRRKGHPILIKNFLIEDLLQDFKYTNLREFVRTQGFTHIDIGDPGILTDIDTMEDYNMILSSMCR</sequence>
<dbReference type="STRING" id="1503.CLPU_1c03750"/>